<comment type="caution">
    <text evidence="1">The sequence shown here is derived from an EMBL/GenBank/DDBJ whole genome shotgun (WGS) entry which is preliminary data.</text>
</comment>
<reference evidence="1 2" key="1">
    <citation type="journal article" date="2019" name="Int. J. Syst. Evol. Microbiol.">
        <title>The Global Catalogue of Microorganisms (GCM) 10K type strain sequencing project: providing services to taxonomists for standard genome sequencing and annotation.</title>
        <authorList>
            <consortium name="The Broad Institute Genomics Platform"/>
            <consortium name="The Broad Institute Genome Sequencing Center for Infectious Disease"/>
            <person name="Wu L."/>
            <person name="Ma J."/>
        </authorList>
    </citation>
    <scope>NUCLEOTIDE SEQUENCE [LARGE SCALE GENOMIC DNA]</scope>
    <source>
        <strain evidence="1 2">JCM 8201</strain>
    </source>
</reference>
<dbReference type="Proteomes" id="UP001501842">
    <property type="component" value="Unassembled WGS sequence"/>
</dbReference>
<evidence type="ECO:0000313" key="1">
    <source>
        <dbReference type="EMBL" id="GAA2726329.1"/>
    </source>
</evidence>
<name>A0ABN3U7X6_9ACTN</name>
<evidence type="ECO:0000313" key="2">
    <source>
        <dbReference type="Proteomes" id="UP001501842"/>
    </source>
</evidence>
<organism evidence="1 2">
    <name type="scientific">Actinocorallia aurantiaca</name>
    <dbReference type="NCBI Taxonomy" id="46204"/>
    <lineage>
        <taxon>Bacteria</taxon>
        <taxon>Bacillati</taxon>
        <taxon>Actinomycetota</taxon>
        <taxon>Actinomycetes</taxon>
        <taxon>Streptosporangiales</taxon>
        <taxon>Thermomonosporaceae</taxon>
        <taxon>Actinocorallia</taxon>
    </lineage>
</organism>
<keyword evidence="2" id="KW-1185">Reference proteome</keyword>
<protein>
    <recommendedName>
        <fullName evidence="3">HNH endonuclease</fullName>
    </recommendedName>
</protein>
<proteinExistence type="predicted"/>
<sequence length="81" mass="9209">MLPDPNEAPEAARAADALIKAARRWFVLTGLPIRRVVCPRGHARTPENTWTGDKQIQCRLCDAERHRAKHARARKTKEETP</sequence>
<gene>
    <name evidence="1" type="ORF">GCM10010439_28570</name>
</gene>
<evidence type="ECO:0008006" key="3">
    <source>
        <dbReference type="Google" id="ProtNLM"/>
    </source>
</evidence>
<accession>A0ABN3U7X6</accession>
<dbReference type="EMBL" id="BAAATZ010000009">
    <property type="protein sequence ID" value="GAA2726329.1"/>
    <property type="molecule type" value="Genomic_DNA"/>
</dbReference>
<dbReference type="RefSeq" id="WP_344450835.1">
    <property type="nucleotide sequence ID" value="NZ_BAAATZ010000009.1"/>
</dbReference>